<dbReference type="RefSeq" id="XP_073561511.1">
    <property type="nucleotide sequence ID" value="XM_073700607.1"/>
</dbReference>
<dbReference type="EMBL" id="PPTA01000003">
    <property type="protein sequence ID" value="TFB05310.1"/>
    <property type="molecule type" value="Genomic_DNA"/>
</dbReference>
<gene>
    <name evidence="2" type="ORF">CCMA1212_003253</name>
</gene>
<feature type="compositionally biased region" description="Acidic residues" evidence="1">
    <location>
        <begin position="173"/>
        <end position="195"/>
    </location>
</feature>
<evidence type="ECO:0000313" key="2">
    <source>
        <dbReference type="EMBL" id="TFB05310.1"/>
    </source>
</evidence>
<feature type="region of interest" description="Disordered" evidence="1">
    <location>
        <begin position="153"/>
        <end position="195"/>
    </location>
</feature>
<accession>A0ABY2HD56</accession>
<dbReference type="Proteomes" id="UP001642720">
    <property type="component" value="Unassembled WGS sequence"/>
</dbReference>
<organism evidence="2 3">
    <name type="scientific">Trichoderma ghanense</name>
    <dbReference type="NCBI Taxonomy" id="65468"/>
    <lineage>
        <taxon>Eukaryota</taxon>
        <taxon>Fungi</taxon>
        <taxon>Dikarya</taxon>
        <taxon>Ascomycota</taxon>
        <taxon>Pezizomycotina</taxon>
        <taxon>Sordariomycetes</taxon>
        <taxon>Hypocreomycetidae</taxon>
        <taxon>Hypocreales</taxon>
        <taxon>Hypocreaceae</taxon>
        <taxon>Trichoderma</taxon>
    </lineage>
</organism>
<reference evidence="2 3" key="1">
    <citation type="submission" date="2018-01" db="EMBL/GenBank/DDBJ databases">
        <title>Genome characterization of the sugarcane-associated fungus Trichoderma ghanense CCMA-1212 and their application in lignocelulose bioconversion.</title>
        <authorList>
            <person name="Steindorff A.S."/>
            <person name="Mendes T.D."/>
            <person name="Vilela E.S.D."/>
            <person name="Rodrigues D.S."/>
            <person name="Formighieri E.F."/>
            <person name="Melo I.S."/>
            <person name="Favaro L.C.L."/>
        </authorList>
    </citation>
    <scope>NUCLEOTIDE SEQUENCE [LARGE SCALE GENOMIC DNA]</scope>
    <source>
        <strain evidence="2 3">CCMA-1212</strain>
    </source>
</reference>
<comment type="caution">
    <text evidence="2">The sequence shown here is derived from an EMBL/GenBank/DDBJ whole genome shotgun (WGS) entry which is preliminary data.</text>
</comment>
<keyword evidence="3" id="KW-1185">Reference proteome</keyword>
<evidence type="ECO:0000256" key="1">
    <source>
        <dbReference type="SAM" id="MobiDB-lite"/>
    </source>
</evidence>
<dbReference type="GeneID" id="300575057"/>
<sequence>MQTNPNLSSRAQGSRNSARDIIKELSDLEALFSNIMKLEDPELMGVIRAIAERFQTLFIKARRMEMELDRKENLLLRSAEKVQQLNITIREMEPNTFQKDLLLDIVADAMQDVEAIWEIVQNSKDFYGRLSCELARICEYVAAYPQVTRNENQNDVVADAAQDNQSTDGTEKEMEEGAEEETDEEMEEETDEEME</sequence>
<evidence type="ECO:0000313" key="3">
    <source>
        <dbReference type="Proteomes" id="UP001642720"/>
    </source>
</evidence>
<name>A0ABY2HD56_9HYPO</name>
<protein>
    <submittedName>
        <fullName evidence="2">Uncharacterized protein</fullName>
    </submittedName>
</protein>
<proteinExistence type="predicted"/>